<dbReference type="Proteomes" id="UP000095283">
    <property type="component" value="Unplaced"/>
</dbReference>
<proteinExistence type="predicted"/>
<name>A0A1I7WJW8_HETBA</name>
<feature type="compositionally biased region" description="Basic and acidic residues" evidence="1">
    <location>
        <begin position="9"/>
        <end position="23"/>
    </location>
</feature>
<dbReference type="WBParaSite" id="Hba_05325">
    <property type="protein sequence ID" value="Hba_05325"/>
    <property type="gene ID" value="Hba_05325"/>
</dbReference>
<dbReference type="Gene3D" id="3.30.200.20">
    <property type="entry name" value="Phosphorylase Kinase, domain 1"/>
    <property type="match status" value="1"/>
</dbReference>
<evidence type="ECO:0000313" key="3">
    <source>
        <dbReference type="WBParaSite" id="Hba_05325"/>
    </source>
</evidence>
<dbReference type="AlphaFoldDB" id="A0A1I7WJW8"/>
<evidence type="ECO:0000313" key="2">
    <source>
        <dbReference type="Proteomes" id="UP000095283"/>
    </source>
</evidence>
<protein>
    <submittedName>
        <fullName evidence="3">F-box domain-containing protein</fullName>
    </submittedName>
</protein>
<sequence length="201" mass="22875">MISTTSETSTEKLKNNNHLHHEDGEETSAGYAKTLKKKKILKIKSLISNLNDGENTSLVSKLPIPRSILIFNIFNICKFISLFLACAHSSLNRSIVHPLYGKLWVANICQTMSSPVQLMMNWLSWTVIREMSISRCGQLEAVYTIKVIFQVVQKEFVKRHQKLAAVIREKNVLASLTYAQGGHPFVTRLYCTFQDSERLCK</sequence>
<organism evidence="2 3">
    <name type="scientific">Heterorhabditis bacteriophora</name>
    <name type="common">Entomopathogenic nematode worm</name>
    <dbReference type="NCBI Taxonomy" id="37862"/>
    <lineage>
        <taxon>Eukaryota</taxon>
        <taxon>Metazoa</taxon>
        <taxon>Ecdysozoa</taxon>
        <taxon>Nematoda</taxon>
        <taxon>Chromadorea</taxon>
        <taxon>Rhabditida</taxon>
        <taxon>Rhabditina</taxon>
        <taxon>Rhabditomorpha</taxon>
        <taxon>Strongyloidea</taxon>
        <taxon>Heterorhabditidae</taxon>
        <taxon>Heterorhabditis</taxon>
    </lineage>
</organism>
<keyword evidence="2" id="KW-1185">Reference proteome</keyword>
<evidence type="ECO:0000256" key="1">
    <source>
        <dbReference type="SAM" id="MobiDB-lite"/>
    </source>
</evidence>
<feature type="region of interest" description="Disordered" evidence="1">
    <location>
        <begin position="1"/>
        <end position="27"/>
    </location>
</feature>
<accession>A0A1I7WJW8</accession>
<reference evidence="3" key="1">
    <citation type="submission" date="2016-11" db="UniProtKB">
        <authorList>
            <consortium name="WormBaseParasite"/>
        </authorList>
    </citation>
    <scope>IDENTIFICATION</scope>
</reference>